<dbReference type="InterPro" id="IPR013525">
    <property type="entry name" value="ABC2_TM"/>
</dbReference>
<feature type="transmembrane region" description="Helical" evidence="7">
    <location>
        <begin position="370"/>
        <end position="390"/>
    </location>
</feature>
<organism evidence="9 10">
    <name type="scientific">Halobacillus kuroshimensis</name>
    <dbReference type="NCBI Taxonomy" id="302481"/>
    <lineage>
        <taxon>Bacteria</taxon>
        <taxon>Bacillati</taxon>
        <taxon>Bacillota</taxon>
        <taxon>Bacilli</taxon>
        <taxon>Bacillales</taxon>
        <taxon>Bacillaceae</taxon>
        <taxon>Halobacillus</taxon>
    </lineage>
</organism>
<accession>A0ABS3DQL3</accession>
<feature type="transmembrane region" description="Helical" evidence="7">
    <location>
        <begin position="21"/>
        <end position="42"/>
    </location>
</feature>
<reference evidence="9 10" key="1">
    <citation type="submission" date="2020-12" db="EMBL/GenBank/DDBJ databases">
        <title>Oil enriched cultivation method for isolating marine PHA-producing bacteria.</title>
        <authorList>
            <person name="Zheng W."/>
            <person name="Yu S."/>
            <person name="Huang Y."/>
        </authorList>
    </citation>
    <scope>NUCLEOTIDE SEQUENCE [LARGE SCALE GENOMIC DNA]</scope>
    <source>
        <strain evidence="9 10">SY-2-6</strain>
    </source>
</reference>
<feature type="transmembrane region" description="Helical" evidence="7">
    <location>
        <begin position="339"/>
        <end position="358"/>
    </location>
</feature>
<dbReference type="Proteomes" id="UP000663970">
    <property type="component" value="Unassembled WGS sequence"/>
</dbReference>
<dbReference type="Pfam" id="PF12698">
    <property type="entry name" value="ABC2_membrane_3"/>
    <property type="match status" value="1"/>
</dbReference>
<keyword evidence="4 7" id="KW-1133">Transmembrane helix</keyword>
<evidence type="ECO:0000256" key="4">
    <source>
        <dbReference type="ARBA" id="ARBA00022989"/>
    </source>
</evidence>
<feature type="transmembrane region" description="Helical" evidence="7">
    <location>
        <begin position="279"/>
        <end position="303"/>
    </location>
</feature>
<feature type="domain" description="ABC-2 type transporter transmembrane" evidence="8">
    <location>
        <begin position="19"/>
        <end position="387"/>
    </location>
</feature>
<feature type="transmembrane region" description="Helical" evidence="7">
    <location>
        <begin position="315"/>
        <end position="333"/>
    </location>
</feature>
<keyword evidence="5 7" id="KW-0472">Membrane</keyword>
<feature type="coiled-coil region" evidence="6">
    <location>
        <begin position="72"/>
        <end position="99"/>
    </location>
</feature>
<dbReference type="InterPro" id="IPR051449">
    <property type="entry name" value="ABC-2_transporter_component"/>
</dbReference>
<protein>
    <submittedName>
        <fullName evidence="9">ABC transporter permease</fullName>
    </submittedName>
</protein>
<name>A0ABS3DQL3_9BACI</name>
<evidence type="ECO:0000256" key="5">
    <source>
        <dbReference type="ARBA" id="ARBA00023136"/>
    </source>
</evidence>
<evidence type="ECO:0000256" key="6">
    <source>
        <dbReference type="SAM" id="Coils"/>
    </source>
</evidence>
<dbReference type="RefSeq" id="WP_206931609.1">
    <property type="nucleotide sequence ID" value="NZ_JAEKJY010000001.1"/>
</dbReference>
<sequence length="419" mass="45992">MNKFFIMMGHTYKNRVKSKSFVITTLIMLVFIFAVSNLQSIIEQFSGDEDENRIAVLSESEAWAAAFERSLASSEAAAAETYEGTLEEAKQEVEEGSYEAVVHIRTGADQLPEATYFANQIANIEASEPVRQALQQVKIEQVTEEADVAPETLQQISTPVSFELEALEERAKSAEELNQTRGIVYIMLFFMYFAVIMYGQMISTEVATEKSSRVMEILISSVSPVSQMFAKIIGIALVGLTQFAIFLTAGYFSIQQTIESGSASFIDGLGLTTIQPSTIIYAVVFFLLGYLLFATLAATLGSLVSRLEDAQQMTAPMIMLIVAAFMIAMFGLASPDSTFITISSYFPFFTPLIMFLRVGMLDVPVWEVSLSLAVLIGSIALLGWIGARIYRGGVLLYGKSSSLKDLKAALQLSKKEKSS</sequence>
<feature type="transmembrane region" description="Helical" evidence="7">
    <location>
        <begin position="228"/>
        <end position="254"/>
    </location>
</feature>
<dbReference type="PANTHER" id="PTHR30294">
    <property type="entry name" value="MEMBRANE COMPONENT OF ABC TRANSPORTER YHHJ-RELATED"/>
    <property type="match status" value="1"/>
</dbReference>
<keyword evidence="2" id="KW-1003">Cell membrane</keyword>
<dbReference type="EMBL" id="JAEKJY010000001">
    <property type="protein sequence ID" value="MBN8233630.1"/>
    <property type="molecule type" value="Genomic_DNA"/>
</dbReference>
<dbReference type="PANTHER" id="PTHR30294:SF29">
    <property type="entry name" value="MULTIDRUG ABC TRANSPORTER PERMEASE YBHS-RELATED"/>
    <property type="match status" value="1"/>
</dbReference>
<feature type="transmembrane region" description="Helical" evidence="7">
    <location>
        <begin position="183"/>
        <end position="207"/>
    </location>
</feature>
<comment type="caution">
    <text evidence="9">The sequence shown here is derived from an EMBL/GenBank/DDBJ whole genome shotgun (WGS) entry which is preliminary data.</text>
</comment>
<evidence type="ECO:0000256" key="7">
    <source>
        <dbReference type="SAM" id="Phobius"/>
    </source>
</evidence>
<evidence type="ECO:0000313" key="9">
    <source>
        <dbReference type="EMBL" id="MBN8233630.1"/>
    </source>
</evidence>
<gene>
    <name evidence="9" type="ORF">JF544_00145</name>
</gene>
<keyword evidence="6" id="KW-0175">Coiled coil</keyword>
<keyword evidence="10" id="KW-1185">Reference proteome</keyword>
<evidence type="ECO:0000256" key="2">
    <source>
        <dbReference type="ARBA" id="ARBA00022475"/>
    </source>
</evidence>
<evidence type="ECO:0000313" key="10">
    <source>
        <dbReference type="Proteomes" id="UP000663970"/>
    </source>
</evidence>
<proteinExistence type="predicted"/>
<evidence type="ECO:0000256" key="1">
    <source>
        <dbReference type="ARBA" id="ARBA00004651"/>
    </source>
</evidence>
<evidence type="ECO:0000256" key="3">
    <source>
        <dbReference type="ARBA" id="ARBA00022692"/>
    </source>
</evidence>
<keyword evidence="3 7" id="KW-0812">Transmembrane</keyword>
<comment type="subcellular location">
    <subcellularLocation>
        <location evidence="1">Cell membrane</location>
        <topology evidence="1">Multi-pass membrane protein</topology>
    </subcellularLocation>
</comment>
<evidence type="ECO:0000259" key="8">
    <source>
        <dbReference type="Pfam" id="PF12698"/>
    </source>
</evidence>